<dbReference type="OrthoDB" id="5298512at2"/>
<keyword evidence="2" id="KW-0472">Membrane</keyword>
<dbReference type="GO" id="GO:0016989">
    <property type="term" value="F:sigma factor antagonist activity"/>
    <property type="evidence" value="ECO:0007669"/>
    <property type="project" value="InterPro"/>
</dbReference>
<dbReference type="Proteomes" id="UP000029385">
    <property type="component" value="Unassembled WGS sequence"/>
</dbReference>
<gene>
    <name evidence="4" type="ORF">N789_04445</name>
</gene>
<proteinExistence type="predicted"/>
<dbReference type="SUPFAM" id="SSF89069">
    <property type="entry name" value="N-terminal, cytoplasmic domain of anti-sigmaE factor RseA"/>
    <property type="match status" value="1"/>
</dbReference>
<evidence type="ECO:0000313" key="4">
    <source>
        <dbReference type="EMBL" id="KFN41141.1"/>
    </source>
</evidence>
<dbReference type="STRING" id="1121015.GCA_000420545_00162"/>
<dbReference type="AlphaFoldDB" id="A0A091AP39"/>
<keyword evidence="5" id="KW-1185">Reference proteome</keyword>
<dbReference type="EMBL" id="AVCI01000045">
    <property type="protein sequence ID" value="KFN41141.1"/>
    <property type="molecule type" value="Genomic_DNA"/>
</dbReference>
<evidence type="ECO:0000256" key="2">
    <source>
        <dbReference type="SAM" id="Phobius"/>
    </source>
</evidence>
<dbReference type="PATRIC" id="fig|1121015.4.peg.2573"/>
<dbReference type="InterPro" id="IPR005572">
    <property type="entry name" value="Anti-sigma_E_RseA_N"/>
</dbReference>
<dbReference type="CDD" id="cd16328">
    <property type="entry name" value="RseA_N"/>
    <property type="match status" value="1"/>
</dbReference>
<dbReference type="Pfam" id="PF03872">
    <property type="entry name" value="RseA_N"/>
    <property type="match status" value="1"/>
</dbReference>
<accession>A0A091AP39</accession>
<dbReference type="PANTHER" id="PTHR38104">
    <property type="match status" value="1"/>
</dbReference>
<organism evidence="4 5">
    <name type="scientific">Arenimonas oryziterrae DSM 21050 = YC6267</name>
    <dbReference type="NCBI Taxonomy" id="1121015"/>
    <lineage>
        <taxon>Bacteria</taxon>
        <taxon>Pseudomonadati</taxon>
        <taxon>Pseudomonadota</taxon>
        <taxon>Gammaproteobacteria</taxon>
        <taxon>Lysobacterales</taxon>
        <taxon>Lysobacteraceae</taxon>
        <taxon>Arenimonas</taxon>
    </lineage>
</organism>
<keyword evidence="2" id="KW-1133">Transmembrane helix</keyword>
<evidence type="ECO:0000259" key="3">
    <source>
        <dbReference type="Pfam" id="PF03872"/>
    </source>
</evidence>
<comment type="caution">
    <text evidence="4">The sequence shown here is derived from an EMBL/GenBank/DDBJ whole genome shotgun (WGS) entry which is preliminary data.</text>
</comment>
<dbReference type="PANTHER" id="PTHR38104:SF1">
    <property type="entry name" value="ANTI-SIGMA-E FACTOR RSEA"/>
    <property type="match status" value="1"/>
</dbReference>
<feature type="domain" description="Anti sigma-E protein RseA N-terminal" evidence="3">
    <location>
        <begin position="9"/>
        <end position="77"/>
    </location>
</feature>
<reference evidence="4 5" key="1">
    <citation type="submission" date="2013-09" db="EMBL/GenBank/DDBJ databases">
        <title>Genome sequencing of Arenimonas oryziterrae.</title>
        <authorList>
            <person name="Chen F."/>
            <person name="Wang G."/>
        </authorList>
    </citation>
    <scope>NUCLEOTIDE SEQUENCE [LARGE SCALE GENOMIC DNA]</scope>
    <source>
        <strain evidence="4 5">YC6267</strain>
    </source>
</reference>
<feature type="transmembrane region" description="Helical" evidence="2">
    <location>
        <begin position="86"/>
        <end position="107"/>
    </location>
</feature>
<dbReference type="InterPro" id="IPR036147">
    <property type="entry name" value="Anti-sigma_E_RseA_N_sf"/>
</dbReference>
<dbReference type="eggNOG" id="COG3073">
    <property type="taxonomic scope" value="Bacteria"/>
</dbReference>
<evidence type="ECO:0000256" key="1">
    <source>
        <dbReference type="SAM" id="MobiDB-lite"/>
    </source>
</evidence>
<dbReference type="RefSeq" id="WP_022967837.1">
    <property type="nucleotide sequence ID" value="NZ_ATVD01000001.1"/>
</dbReference>
<sequence>MTTLDQTLREQLSAYMDGELTADEARFLERRLANEPPLRALWERMQVASSCLKGQPLRPMRATLPDDIAAALAVEAAPSRRAWRPLIAWAVAASVGLLALALVPQWLGAPATPATVPVADVQVPVVPALPVNATPASADLVAVDSTDATSSGATVEVPVATDRGTPAPPTSSAPVVASTGGQSPADFPLVEAAGSKAWPRSPLSGASNDPALEAYLVRHNQMMSDDGLSGFVPYVDVVANDPNAANQDDNGDAKQ</sequence>
<keyword evidence="2" id="KW-0812">Transmembrane</keyword>
<dbReference type="Gene3D" id="1.10.10.880">
    <property type="entry name" value="Anti sigma-E protein RseA, N-terminal domain"/>
    <property type="match status" value="1"/>
</dbReference>
<evidence type="ECO:0000313" key="5">
    <source>
        <dbReference type="Proteomes" id="UP000029385"/>
    </source>
</evidence>
<dbReference type="InterPro" id="IPR052383">
    <property type="entry name" value="Anti-sigma-E_RseA-like"/>
</dbReference>
<feature type="region of interest" description="Disordered" evidence="1">
    <location>
        <begin position="159"/>
        <end position="181"/>
    </location>
</feature>
<protein>
    <recommendedName>
        <fullName evidence="3">Anti sigma-E protein RseA N-terminal domain-containing protein</fullName>
    </recommendedName>
</protein>
<name>A0A091AP39_9GAMM</name>